<dbReference type="STRING" id="1715989.NITINOP_3132"/>
<name>A0A0S4KY33_9BACT</name>
<keyword evidence="4" id="KW-1185">Reference proteome</keyword>
<dbReference type="KEGG" id="nio:NITINOP_3132"/>
<dbReference type="RefSeq" id="WP_197549087.1">
    <property type="nucleotide sequence ID" value="NZ_LN885086.1"/>
</dbReference>
<evidence type="ECO:0000259" key="1">
    <source>
        <dbReference type="Pfam" id="PF06230"/>
    </source>
</evidence>
<evidence type="ECO:0000313" key="4">
    <source>
        <dbReference type="Proteomes" id="UP000066284"/>
    </source>
</evidence>
<feature type="domain" description="LpxI C-terminal" evidence="1">
    <location>
        <begin position="144"/>
        <end position="272"/>
    </location>
</feature>
<dbReference type="InterPro" id="IPR041255">
    <property type="entry name" value="LpxI_N"/>
</dbReference>
<gene>
    <name evidence="3" type="ORF">NITINOP_3132</name>
</gene>
<dbReference type="EMBL" id="LN885086">
    <property type="protein sequence ID" value="CUQ68104.1"/>
    <property type="molecule type" value="Genomic_DNA"/>
</dbReference>
<feature type="domain" description="LpxI N-terminal" evidence="2">
    <location>
        <begin position="11"/>
        <end position="136"/>
    </location>
</feature>
<dbReference type="PANTHER" id="PTHR39962">
    <property type="entry name" value="BLL4848 PROTEIN"/>
    <property type="match status" value="1"/>
</dbReference>
<dbReference type="Gene3D" id="3.40.50.20">
    <property type="match status" value="1"/>
</dbReference>
<dbReference type="AlphaFoldDB" id="A0A0S4KY33"/>
<evidence type="ECO:0000313" key="3">
    <source>
        <dbReference type="EMBL" id="CUQ68104.1"/>
    </source>
</evidence>
<evidence type="ECO:0008006" key="5">
    <source>
        <dbReference type="Google" id="ProtNLM"/>
    </source>
</evidence>
<dbReference type="Gene3D" id="3.40.140.80">
    <property type="match status" value="1"/>
</dbReference>
<protein>
    <recommendedName>
        <fullName evidence="5">LpxI family protein</fullName>
    </recommendedName>
</protein>
<dbReference type="PANTHER" id="PTHR39962:SF1">
    <property type="entry name" value="LPXI FAMILY PROTEIN"/>
    <property type="match status" value="1"/>
</dbReference>
<dbReference type="InterPro" id="IPR043167">
    <property type="entry name" value="LpxI_C_sf"/>
</dbReference>
<evidence type="ECO:0000259" key="2">
    <source>
        <dbReference type="Pfam" id="PF17930"/>
    </source>
</evidence>
<organism evidence="3 4">
    <name type="scientific">Candidatus Nitrospira inopinata</name>
    <dbReference type="NCBI Taxonomy" id="1715989"/>
    <lineage>
        <taxon>Bacteria</taxon>
        <taxon>Pseudomonadati</taxon>
        <taxon>Nitrospirota</taxon>
        <taxon>Nitrospiria</taxon>
        <taxon>Nitrospirales</taxon>
        <taxon>Nitrospiraceae</taxon>
        <taxon>Nitrospira</taxon>
    </lineage>
</organism>
<accession>A0A0S4KY33</accession>
<reference evidence="4" key="1">
    <citation type="submission" date="2015-09" db="EMBL/GenBank/DDBJ databases">
        <authorList>
            <person name="Daims H."/>
        </authorList>
    </citation>
    <scope>NUCLEOTIDE SEQUENCE [LARGE SCALE GENOMIC DNA]</scope>
</reference>
<dbReference type="Proteomes" id="UP000066284">
    <property type="component" value="Chromosome 1"/>
</dbReference>
<dbReference type="Pfam" id="PF06230">
    <property type="entry name" value="LpxI_C"/>
    <property type="match status" value="1"/>
</dbReference>
<sequence length="283" mass="31039">MTASMPVQDGRIGLIAGNGRFPIIFADNAKKMGLFVSAVAHEGETEPELERHVDRIHWIKIGQLNKLINAFKGDAIRQAVMLGGIRKTHVYSTVRPDFRALALAARLTLWKDDDILREIAAELEREGISICESTFGLQGILVEEGPLTSRRPNKKEWNDIRYGWEIAKEVGRLDIGQCVVVKDRVVVAVEAVEGTDGAIKRGGELAKEGAVVIKRSKPQQDLRFDLPAVGPRTIEVMASVKAAVLAVEPGRTVVLDRDELVRQAERARIAVIGVAAGDVEREA</sequence>
<dbReference type="InterPro" id="IPR010415">
    <property type="entry name" value="LpxI_C"/>
</dbReference>
<proteinExistence type="predicted"/>
<dbReference type="InterPro" id="IPR053174">
    <property type="entry name" value="LpxI"/>
</dbReference>
<dbReference type="Pfam" id="PF17930">
    <property type="entry name" value="LpxI_N"/>
    <property type="match status" value="1"/>
</dbReference>